<dbReference type="PROSITE" id="PS50850">
    <property type="entry name" value="MFS"/>
    <property type="match status" value="1"/>
</dbReference>
<comment type="caution">
    <text evidence="6">The sequence shown here is derived from an EMBL/GenBank/DDBJ whole genome shotgun (WGS) entry which is preliminary data.</text>
</comment>
<feature type="transmembrane region" description="Helical" evidence="4">
    <location>
        <begin position="315"/>
        <end position="334"/>
    </location>
</feature>
<dbReference type="RefSeq" id="WP_216966183.1">
    <property type="nucleotide sequence ID" value="NZ_JAHOPB010000003.1"/>
</dbReference>
<gene>
    <name evidence="6" type="primary">oxlT</name>
    <name evidence="6" type="ORF">KQ910_24290</name>
</gene>
<keyword evidence="1 4" id="KW-0812">Transmembrane</keyword>
<feature type="transmembrane region" description="Helical" evidence="4">
    <location>
        <begin position="45"/>
        <end position="64"/>
    </location>
</feature>
<dbReference type="Proteomes" id="UP000727907">
    <property type="component" value="Unassembled WGS sequence"/>
</dbReference>
<feature type="transmembrane region" description="Helical" evidence="4">
    <location>
        <begin position="133"/>
        <end position="153"/>
    </location>
</feature>
<dbReference type="PANTHER" id="PTHR11360">
    <property type="entry name" value="MONOCARBOXYLATE TRANSPORTER"/>
    <property type="match status" value="1"/>
</dbReference>
<dbReference type="InterPro" id="IPR020846">
    <property type="entry name" value="MFS_dom"/>
</dbReference>
<keyword evidence="2 4" id="KW-1133">Transmembrane helix</keyword>
<dbReference type="InterPro" id="IPR011701">
    <property type="entry name" value="MFS"/>
</dbReference>
<organism evidence="6 7">
    <name type="scientific">Reyranella humidisoli</name>
    <dbReference type="NCBI Taxonomy" id="2849149"/>
    <lineage>
        <taxon>Bacteria</taxon>
        <taxon>Pseudomonadati</taxon>
        <taxon>Pseudomonadota</taxon>
        <taxon>Alphaproteobacteria</taxon>
        <taxon>Hyphomicrobiales</taxon>
        <taxon>Reyranellaceae</taxon>
        <taxon>Reyranella</taxon>
    </lineage>
</organism>
<sequence>MTGFLHNRWAQLFAGIVCMVMISSLQHGWTLFVHPINEKHAWGRAAIQIAFTVFILSETLLVPFEGWVVDRFGPRPVALAGGVLVAVAWSLNSVADSLPLLYLGAALGGIGAGCVYGTCLGSALKWFPDRRGLAAGLTVAGYGIGSAFTIIPMHHTIEHHGYEAAFLWFGLGQGAMICLVSLALRKPEAEVLAIPERLPHAVHDHKPGEVLRSPLFWILFAMSLLVTAAGLTFTANLAGIARSFGVADVPVSLVGLTLPALTFALTLDRVANGIARPLCGWLSDYIGRENTMFFAFTLGALSILAFARWGNEPVMFVLLVCLVFFAWGEVASLFPATCTDYFGSGYATTNAGMLHTAKGFAAMLVPLADPLVRATGDWQLVFALAVGANAVAAFLGIAVLRPMRAAWLRRE</sequence>
<name>A0ABS6IQN8_9HYPH</name>
<accession>A0ABS6IQN8</accession>
<dbReference type="EMBL" id="JAHOPB010000003">
    <property type="protein sequence ID" value="MBU8876916.1"/>
    <property type="molecule type" value="Genomic_DNA"/>
</dbReference>
<reference evidence="6 7" key="1">
    <citation type="submission" date="2021-06" db="EMBL/GenBank/DDBJ databases">
        <authorList>
            <person name="Lee D.H."/>
        </authorList>
    </citation>
    <scope>NUCLEOTIDE SEQUENCE [LARGE SCALE GENOMIC DNA]</scope>
    <source>
        <strain evidence="6 7">MMS21-HV4-11</strain>
    </source>
</reference>
<evidence type="ECO:0000256" key="4">
    <source>
        <dbReference type="SAM" id="Phobius"/>
    </source>
</evidence>
<feature type="transmembrane region" description="Helical" evidence="4">
    <location>
        <begin position="251"/>
        <end position="271"/>
    </location>
</feature>
<feature type="transmembrane region" description="Helical" evidence="4">
    <location>
        <begin position="76"/>
        <end position="95"/>
    </location>
</feature>
<feature type="transmembrane region" description="Helical" evidence="4">
    <location>
        <begin position="165"/>
        <end position="184"/>
    </location>
</feature>
<feature type="transmembrane region" description="Helical" evidence="4">
    <location>
        <begin position="292"/>
        <end position="309"/>
    </location>
</feature>
<dbReference type="PANTHER" id="PTHR11360:SF304">
    <property type="entry name" value="MFS DOMAIN-CONTAINING PROTEIN"/>
    <property type="match status" value="1"/>
</dbReference>
<evidence type="ECO:0000256" key="1">
    <source>
        <dbReference type="ARBA" id="ARBA00022692"/>
    </source>
</evidence>
<feature type="transmembrane region" description="Helical" evidence="4">
    <location>
        <begin position="101"/>
        <end position="121"/>
    </location>
</feature>
<keyword evidence="7" id="KW-1185">Reference proteome</keyword>
<feature type="domain" description="Major facilitator superfamily (MFS) profile" evidence="5">
    <location>
        <begin position="1"/>
        <end position="404"/>
    </location>
</feature>
<feature type="transmembrane region" description="Helical" evidence="4">
    <location>
        <begin position="346"/>
        <end position="368"/>
    </location>
</feature>
<dbReference type="InterPro" id="IPR050327">
    <property type="entry name" value="Proton-linked_MCT"/>
</dbReference>
<keyword evidence="3 4" id="KW-0472">Membrane</keyword>
<proteinExistence type="predicted"/>
<dbReference type="CDD" id="cd17353">
    <property type="entry name" value="MFS_OFA_like"/>
    <property type="match status" value="1"/>
</dbReference>
<feature type="transmembrane region" description="Helical" evidence="4">
    <location>
        <begin position="380"/>
        <end position="400"/>
    </location>
</feature>
<dbReference type="InterPro" id="IPR026355">
    <property type="entry name" value="Oxa/Form_antiport"/>
</dbReference>
<evidence type="ECO:0000256" key="3">
    <source>
        <dbReference type="ARBA" id="ARBA00023136"/>
    </source>
</evidence>
<evidence type="ECO:0000256" key="2">
    <source>
        <dbReference type="ARBA" id="ARBA00022989"/>
    </source>
</evidence>
<evidence type="ECO:0000313" key="6">
    <source>
        <dbReference type="EMBL" id="MBU8876916.1"/>
    </source>
</evidence>
<dbReference type="NCBIfam" id="TIGR04259">
    <property type="entry name" value="oxa_formateAnti"/>
    <property type="match status" value="1"/>
</dbReference>
<evidence type="ECO:0000259" key="5">
    <source>
        <dbReference type="PROSITE" id="PS50850"/>
    </source>
</evidence>
<feature type="transmembrane region" description="Helical" evidence="4">
    <location>
        <begin position="12"/>
        <end position="33"/>
    </location>
</feature>
<feature type="transmembrane region" description="Helical" evidence="4">
    <location>
        <begin position="215"/>
        <end position="239"/>
    </location>
</feature>
<protein>
    <submittedName>
        <fullName evidence="6">Oxalate/formate MFS antiporter</fullName>
    </submittedName>
</protein>
<evidence type="ECO:0000313" key="7">
    <source>
        <dbReference type="Proteomes" id="UP000727907"/>
    </source>
</evidence>
<dbReference type="Pfam" id="PF07690">
    <property type="entry name" value="MFS_1"/>
    <property type="match status" value="1"/>
</dbReference>